<comment type="caution">
    <text evidence="2">The sequence shown here is derived from an EMBL/GenBank/DDBJ whole genome shotgun (WGS) entry which is preliminary data.</text>
</comment>
<dbReference type="AlphaFoldDB" id="A0A9Q2FNL5"/>
<evidence type="ECO:0000313" key="3">
    <source>
        <dbReference type="Proteomes" id="UP000661006"/>
    </source>
</evidence>
<dbReference type="Proteomes" id="UP000661006">
    <property type="component" value="Unassembled WGS sequence"/>
</dbReference>
<organism evidence="2 3">
    <name type="scientific">Gluconobacter japonicus</name>
    <dbReference type="NCBI Taxonomy" id="376620"/>
    <lineage>
        <taxon>Bacteria</taxon>
        <taxon>Pseudomonadati</taxon>
        <taxon>Pseudomonadota</taxon>
        <taxon>Alphaproteobacteria</taxon>
        <taxon>Acetobacterales</taxon>
        <taxon>Acetobacteraceae</taxon>
        <taxon>Gluconobacter</taxon>
    </lineage>
</organism>
<feature type="domain" description="Abortive phage infection protein C-terminal" evidence="1">
    <location>
        <begin position="258"/>
        <end position="513"/>
    </location>
</feature>
<dbReference type="Pfam" id="PF10592">
    <property type="entry name" value="AIPR"/>
    <property type="match status" value="1"/>
</dbReference>
<reference evidence="2" key="1">
    <citation type="submission" date="2020-04" db="EMBL/GenBank/DDBJ databases">
        <authorList>
            <person name="Sombolestani A."/>
        </authorList>
    </citation>
    <scope>NUCLEOTIDE SEQUENCE</scope>
    <source>
        <strain evidence="2">R71697</strain>
    </source>
</reference>
<dbReference type="RefSeq" id="WP_194258229.1">
    <property type="nucleotide sequence ID" value="NZ_JABCQN010000008.1"/>
</dbReference>
<evidence type="ECO:0000259" key="1">
    <source>
        <dbReference type="Pfam" id="PF10592"/>
    </source>
</evidence>
<name>A0A9Q2FNL5_GLUJA</name>
<dbReference type="EMBL" id="JABCQN010000008">
    <property type="protein sequence ID" value="MBF0871840.1"/>
    <property type="molecule type" value="Genomic_DNA"/>
</dbReference>
<sequence>MHRIVKSHLNDFKEQYSITGTEDRIFESFLNFSVFRKFCLNNIDPNVLRYDGEDPGIDGVMIFIGDEYVSSPEEVQEAFSGRKREMEVFVIFTQAKTSEKWDKSEITNFQSAILDFLSESSLYPHSEYMKNQKCIFEEVLKNVGKIKGGKPIADCYFSTTAPPATTKEILAARDAMRKSISDTGLFSNVDVILLNRDSLIPLWKSTSGGTETTLPILGSAAFIKAPNISEAYVITCRANDFINNVLKDETGKLRQSVFDQNVRDFLGSDAEINSEISSTLDDKSKQVRFGILNNGITLISPDIRMSGLELFIKDFQIVNGCQTSNVLFEHSHSIDDDTTLMLKVVETSDQNVVDDIVKSTNRQAKVNEDQFLSTINTTKKIEQYFNIRGKDADHRLYFERRTNQYASHENVKAVRLFDIRELARCFSSMFLDKPEIASRYPNKLTKDSVDIVFNPSYNEEVYYVSAFSLYRIKMLISNGRVEAKFGKLRWHIIMAIKYYLLGEQKIHLNSRKIEEQCAKIEKFISSNEEDVVSIISRLCSEIVEIDNINSDNLKSTTLVQNIKQNTLKFRKENPPPKNNSLGTINI</sequence>
<evidence type="ECO:0000313" key="2">
    <source>
        <dbReference type="EMBL" id="MBF0871840.1"/>
    </source>
</evidence>
<accession>A0A9Q2FNL5</accession>
<reference evidence="2" key="2">
    <citation type="submission" date="2020-11" db="EMBL/GenBank/DDBJ databases">
        <title>Description of novel Gluconobacter species.</title>
        <authorList>
            <person name="Cleenwerck I."/>
            <person name="Cnockaert M."/>
            <person name="Borremans W."/>
            <person name="Wieme A.D."/>
            <person name="De Vuyst L."/>
            <person name="Vandamme P."/>
        </authorList>
    </citation>
    <scope>NUCLEOTIDE SEQUENCE</scope>
    <source>
        <strain evidence="2">R71697</strain>
    </source>
</reference>
<dbReference type="GeneID" id="81475701"/>
<dbReference type="InterPro" id="IPR018891">
    <property type="entry name" value="AIPR_C"/>
</dbReference>
<gene>
    <name evidence="2" type="ORF">HKD32_13435</name>
</gene>
<proteinExistence type="predicted"/>
<protein>
    <submittedName>
        <fullName evidence="2">AIPR family protein</fullName>
    </submittedName>
</protein>